<evidence type="ECO:0000256" key="4">
    <source>
        <dbReference type="PROSITE-ProRule" id="PRU01161"/>
    </source>
</evidence>
<dbReference type="RefSeq" id="WP_069422402.1">
    <property type="nucleotide sequence ID" value="NZ_CBCRZH010000123.1"/>
</dbReference>
<keyword evidence="7" id="KW-1185">Reference proteome</keyword>
<keyword evidence="3 4" id="KW-0443">Lipid metabolism</keyword>
<proteinExistence type="predicted"/>
<dbReference type="OrthoDB" id="2339873at2"/>
<dbReference type="Proteomes" id="UP000192739">
    <property type="component" value="Unassembled WGS sequence"/>
</dbReference>
<evidence type="ECO:0000313" key="7">
    <source>
        <dbReference type="Proteomes" id="UP000192739"/>
    </source>
</evidence>
<dbReference type="GO" id="GO:0016042">
    <property type="term" value="P:lipid catabolic process"/>
    <property type="evidence" value="ECO:0007669"/>
    <property type="project" value="UniProtKB-UniRule"/>
</dbReference>
<evidence type="ECO:0000256" key="2">
    <source>
        <dbReference type="ARBA" id="ARBA00022963"/>
    </source>
</evidence>
<dbReference type="SUPFAM" id="SSF52151">
    <property type="entry name" value="FabD/lysophospholipase-like"/>
    <property type="match status" value="1"/>
</dbReference>
<dbReference type="PANTHER" id="PTHR14226:SF57">
    <property type="entry name" value="BLR7027 PROTEIN"/>
    <property type="match status" value="1"/>
</dbReference>
<evidence type="ECO:0000256" key="3">
    <source>
        <dbReference type="ARBA" id="ARBA00023098"/>
    </source>
</evidence>
<name>A0A1E3S499_MYCIE</name>
<evidence type="ECO:0000259" key="5">
    <source>
        <dbReference type="PROSITE" id="PS51635"/>
    </source>
</evidence>
<keyword evidence="2 4" id="KW-0442">Lipid degradation</keyword>
<dbReference type="InterPro" id="IPR016035">
    <property type="entry name" value="Acyl_Trfase/lysoPLipase"/>
</dbReference>
<dbReference type="InterPro" id="IPR002641">
    <property type="entry name" value="PNPLA_dom"/>
</dbReference>
<evidence type="ECO:0000313" key="6">
    <source>
        <dbReference type="EMBL" id="ORA94995.1"/>
    </source>
</evidence>
<feature type="active site" description="Proton acceptor" evidence="4">
    <location>
        <position position="191"/>
    </location>
</feature>
<sequence length="285" mass="29199">MTRRALVLAGGGLAGIAWETGVLCGIADESPTAARLLLESDVVVGTSAGSAVGAQICSGRPLEELFARQIAETSAEIDPGVDIDKITELFLAALSGPNEGGLAGRLAKIGQVALATETVPESVRREVIAQRLPSYEWPDRALRLTAIDTATGELVVFDQNSGVELVDAVAASCAVPGAWPPVTIGQRRYMDGGVRSSVNLSVADDCDVAVVLVPSGVDAPSPFGPGPAGEIAAFDGTAYAIFADDESLAAFGPNPLDPRCRVPSARAGRAQGRREAAAVARVLGV</sequence>
<dbReference type="AlphaFoldDB" id="A0A1E3S499"/>
<dbReference type="EMBL" id="MVHT01000120">
    <property type="protein sequence ID" value="ORA94995.1"/>
    <property type="molecule type" value="Genomic_DNA"/>
</dbReference>
<dbReference type="Pfam" id="PF01734">
    <property type="entry name" value="Patatin"/>
    <property type="match status" value="1"/>
</dbReference>
<feature type="short sequence motif" description="DGA/G" evidence="4">
    <location>
        <begin position="191"/>
        <end position="193"/>
    </location>
</feature>
<keyword evidence="1 4" id="KW-0378">Hydrolase</keyword>
<dbReference type="PROSITE" id="PS51635">
    <property type="entry name" value="PNPLA"/>
    <property type="match status" value="1"/>
</dbReference>
<reference evidence="6 7" key="1">
    <citation type="submission" date="2017-02" db="EMBL/GenBank/DDBJ databases">
        <title>The new phylogeny of genus Mycobacterium.</title>
        <authorList>
            <person name="Tortoli E."/>
            <person name="Trovato A."/>
            <person name="Cirillo D.M."/>
        </authorList>
    </citation>
    <scope>NUCLEOTIDE SEQUENCE [LARGE SCALE GENOMIC DNA]</scope>
    <source>
        <strain evidence="6 7">DSM 44049</strain>
    </source>
</reference>
<feature type="short sequence motif" description="GXSXG" evidence="4">
    <location>
        <begin position="45"/>
        <end position="49"/>
    </location>
</feature>
<organism evidence="6 7">
    <name type="scientific">Mycobacterium intermedium</name>
    <dbReference type="NCBI Taxonomy" id="28445"/>
    <lineage>
        <taxon>Bacteria</taxon>
        <taxon>Bacillati</taxon>
        <taxon>Actinomycetota</taxon>
        <taxon>Actinomycetes</taxon>
        <taxon>Mycobacteriales</taxon>
        <taxon>Mycobacteriaceae</taxon>
        <taxon>Mycobacterium</taxon>
        <taxon>Mycobacterium simiae complex</taxon>
    </lineage>
</organism>
<comment type="caution">
    <text evidence="6">The sequence shown here is derived from an EMBL/GenBank/DDBJ whole genome shotgun (WGS) entry which is preliminary data.</text>
</comment>
<protein>
    <submittedName>
        <fullName evidence="6">Patatin</fullName>
    </submittedName>
</protein>
<dbReference type="GO" id="GO:0016787">
    <property type="term" value="F:hydrolase activity"/>
    <property type="evidence" value="ECO:0007669"/>
    <property type="project" value="UniProtKB-UniRule"/>
</dbReference>
<dbReference type="Gene3D" id="3.40.1090.10">
    <property type="entry name" value="Cytosolic phospholipase A2 catalytic domain"/>
    <property type="match status" value="2"/>
</dbReference>
<dbReference type="STRING" id="28445.BHQ20_27945"/>
<dbReference type="PANTHER" id="PTHR14226">
    <property type="entry name" value="NEUROPATHY TARGET ESTERASE/SWISS CHEESE D.MELANOGASTER"/>
    <property type="match status" value="1"/>
</dbReference>
<dbReference type="InterPro" id="IPR050301">
    <property type="entry name" value="NTE"/>
</dbReference>
<evidence type="ECO:0000256" key="1">
    <source>
        <dbReference type="ARBA" id="ARBA00022801"/>
    </source>
</evidence>
<gene>
    <name evidence="6" type="ORF">BST27_27365</name>
</gene>
<feature type="active site" description="Nucleophile" evidence="4">
    <location>
        <position position="47"/>
    </location>
</feature>
<accession>A0A1E3S499</accession>
<feature type="domain" description="PNPLA" evidence="5">
    <location>
        <begin position="6"/>
        <end position="204"/>
    </location>
</feature>
<feature type="short sequence motif" description="GXGXXG" evidence="4">
    <location>
        <begin position="10"/>
        <end position="15"/>
    </location>
</feature>